<dbReference type="PRINTS" id="PR00039">
    <property type="entry name" value="HTHLYSR"/>
</dbReference>
<dbReference type="PANTHER" id="PTHR30126:SF39">
    <property type="entry name" value="HTH-TYPE TRANSCRIPTIONAL REGULATOR CYSL"/>
    <property type="match status" value="1"/>
</dbReference>
<dbReference type="InterPro" id="IPR000847">
    <property type="entry name" value="LysR_HTH_N"/>
</dbReference>
<sequence>MPNLDLLVTFLEIHRSGSLTAAAARRGLTQPAVSGQLAKLEQELGTSLFVRSGRGVVPTAYADDLAARVGPHLDQLAVELSPGYSGTVRLGGPAELMSARIMPTVAPLTARGLRLNVTLGLAEDLLAALHDDQLDIVVSAVRPKRKGLVATTFVDEEFILVGPPPLARTVNVDRLADDPVKALAHLPLVAYDENLPIIRRYWRSEFGRRPPNATSITVPDLRSVLAAVIAGAGVSVLPRYIAEPALTAGSVEILHQAQVQPLNTAFLVTRPGGLADPSVALVHDQLKRRAGTWGTL</sequence>
<comment type="similarity">
    <text evidence="1">Belongs to the LysR transcriptional regulatory family.</text>
</comment>
<proteinExistence type="inferred from homology"/>
<organism evidence="6 7">
    <name type="scientific">Kibdelosporangium aridum</name>
    <dbReference type="NCBI Taxonomy" id="2030"/>
    <lineage>
        <taxon>Bacteria</taxon>
        <taxon>Bacillati</taxon>
        <taxon>Actinomycetota</taxon>
        <taxon>Actinomycetes</taxon>
        <taxon>Pseudonocardiales</taxon>
        <taxon>Pseudonocardiaceae</taxon>
        <taxon>Kibdelosporangium</taxon>
    </lineage>
</organism>
<name>A0A428ZKR4_KIBAR</name>
<dbReference type="InterPro" id="IPR036390">
    <property type="entry name" value="WH_DNA-bd_sf"/>
</dbReference>
<dbReference type="RefSeq" id="WP_037260941.1">
    <property type="nucleotide sequence ID" value="NZ_QHKI01000004.1"/>
</dbReference>
<dbReference type="Pfam" id="PF00126">
    <property type="entry name" value="HTH_1"/>
    <property type="match status" value="1"/>
</dbReference>
<dbReference type="OrthoDB" id="8417889at2"/>
<dbReference type="Gene3D" id="1.10.10.10">
    <property type="entry name" value="Winged helix-like DNA-binding domain superfamily/Winged helix DNA-binding domain"/>
    <property type="match status" value="1"/>
</dbReference>
<dbReference type="Proteomes" id="UP000287547">
    <property type="component" value="Unassembled WGS sequence"/>
</dbReference>
<gene>
    <name evidence="6" type="ORF">DMH04_07890</name>
</gene>
<protein>
    <submittedName>
        <fullName evidence="6">LysR family transcriptional regulator</fullName>
    </submittedName>
</protein>
<evidence type="ECO:0000256" key="1">
    <source>
        <dbReference type="ARBA" id="ARBA00009437"/>
    </source>
</evidence>
<dbReference type="SUPFAM" id="SSF46785">
    <property type="entry name" value="Winged helix' DNA-binding domain"/>
    <property type="match status" value="1"/>
</dbReference>
<dbReference type="InterPro" id="IPR005119">
    <property type="entry name" value="LysR_subst-bd"/>
</dbReference>
<dbReference type="GO" id="GO:0003700">
    <property type="term" value="F:DNA-binding transcription factor activity"/>
    <property type="evidence" value="ECO:0007669"/>
    <property type="project" value="InterPro"/>
</dbReference>
<reference evidence="6 7" key="1">
    <citation type="submission" date="2018-05" db="EMBL/GenBank/DDBJ databases">
        <title>Evolution of GPA BGCs.</title>
        <authorList>
            <person name="Waglechner N."/>
            <person name="Wright G.D."/>
        </authorList>
    </citation>
    <scope>NUCLEOTIDE SEQUENCE [LARGE SCALE GENOMIC DNA]</scope>
    <source>
        <strain evidence="6 7">A82846</strain>
    </source>
</reference>
<evidence type="ECO:0000313" key="7">
    <source>
        <dbReference type="Proteomes" id="UP000287547"/>
    </source>
</evidence>
<accession>A0A428ZKR4</accession>
<keyword evidence="2" id="KW-0805">Transcription regulation</keyword>
<dbReference type="Pfam" id="PF03466">
    <property type="entry name" value="LysR_substrate"/>
    <property type="match status" value="1"/>
</dbReference>
<keyword evidence="4" id="KW-0804">Transcription</keyword>
<keyword evidence="3" id="KW-0238">DNA-binding</keyword>
<evidence type="ECO:0000256" key="4">
    <source>
        <dbReference type="ARBA" id="ARBA00023163"/>
    </source>
</evidence>
<dbReference type="Gene3D" id="3.40.190.290">
    <property type="match status" value="1"/>
</dbReference>
<evidence type="ECO:0000259" key="5">
    <source>
        <dbReference type="PROSITE" id="PS50931"/>
    </source>
</evidence>
<evidence type="ECO:0000313" key="6">
    <source>
        <dbReference type="EMBL" id="RSM88551.1"/>
    </source>
</evidence>
<dbReference type="InterPro" id="IPR036388">
    <property type="entry name" value="WH-like_DNA-bd_sf"/>
</dbReference>
<dbReference type="AlphaFoldDB" id="A0A428ZKR4"/>
<feature type="domain" description="HTH lysR-type" evidence="5">
    <location>
        <begin position="2"/>
        <end position="59"/>
    </location>
</feature>
<dbReference type="EMBL" id="QHKI01000004">
    <property type="protein sequence ID" value="RSM88551.1"/>
    <property type="molecule type" value="Genomic_DNA"/>
</dbReference>
<dbReference type="GO" id="GO:0000976">
    <property type="term" value="F:transcription cis-regulatory region binding"/>
    <property type="evidence" value="ECO:0007669"/>
    <property type="project" value="TreeGrafter"/>
</dbReference>
<evidence type="ECO:0000256" key="3">
    <source>
        <dbReference type="ARBA" id="ARBA00023125"/>
    </source>
</evidence>
<dbReference type="SUPFAM" id="SSF53850">
    <property type="entry name" value="Periplasmic binding protein-like II"/>
    <property type="match status" value="1"/>
</dbReference>
<comment type="caution">
    <text evidence="6">The sequence shown here is derived from an EMBL/GenBank/DDBJ whole genome shotgun (WGS) entry which is preliminary data.</text>
</comment>
<dbReference type="CDD" id="cd05466">
    <property type="entry name" value="PBP2_LTTR_substrate"/>
    <property type="match status" value="1"/>
</dbReference>
<evidence type="ECO:0000256" key="2">
    <source>
        <dbReference type="ARBA" id="ARBA00023015"/>
    </source>
</evidence>
<dbReference type="PROSITE" id="PS50931">
    <property type="entry name" value="HTH_LYSR"/>
    <property type="match status" value="1"/>
</dbReference>
<dbReference type="PANTHER" id="PTHR30126">
    <property type="entry name" value="HTH-TYPE TRANSCRIPTIONAL REGULATOR"/>
    <property type="match status" value="1"/>
</dbReference>